<dbReference type="Proteomes" id="UP001627154">
    <property type="component" value="Unassembled WGS sequence"/>
</dbReference>
<dbReference type="InterPro" id="IPR009602">
    <property type="entry name" value="CBAR/FAM92"/>
</dbReference>
<dbReference type="SUPFAM" id="SSF103657">
    <property type="entry name" value="BAR/IMD domain-like"/>
    <property type="match status" value="1"/>
</dbReference>
<keyword evidence="3" id="KW-0963">Cytoplasm</keyword>
<keyword evidence="6" id="KW-0966">Cell projection</keyword>
<feature type="compositionally biased region" description="Polar residues" evidence="8">
    <location>
        <begin position="260"/>
        <end position="280"/>
    </location>
</feature>
<dbReference type="PANTHER" id="PTHR21223">
    <property type="entry name" value="CBY1-INTERACTING BAR DOMAIN-CONTAINING PROTEIN HOMOLOG"/>
    <property type="match status" value="1"/>
</dbReference>
<feature type="compositionally biased region" description="Acidic residues" evidence="8">
    <location>
        <begin position="306"/>
        <end position="321"/>
    </location>
</feature>
<evidence type="ECO:0008006" key="11">
    <source>
        <dbReference type="Google" id="ProtNLM"/>
    </source>
</evidence>
<evidence type="ECO:0000256" key="2">
    <source>
        <dbReference type="ARBA" id="ARBA00004245"/>
    </source>
</evidence>
<sequence>MFRARSQGSIGDREKEAKFVQDRIDAVEKHFAELCTVFAAYTRKAARLRDKNDEVVKTIQIYADSEDINRSMSSCLTNFANTLGVVGDYRDAEVQRLNAKVVVPLSQYQNTCKRAKENVRNTFAARDEELKRKRLLEKVREENPKNQQRIAQAKTNLMKATVEVSRVVKGLEEQIDSFEKQKLHDVKTIMTNFITVQLSFHAKAVELLTKAYQDVAEMDELHDLENYQLARGELNREFRTAMKSQDSSSSGSNNKRSGGFRQSYSLMNLNNRSSPSPTSLRKQKMHRTSGSLDSTKTAQTNSSESVEIEEYNDSDSDDSEETSSIRDKKLVRSRLKTM</sequence>
<evidence type="ECO:0000256" key="7">
    <source>
        <dbReference type="ARBA" id="ARBA00029449"/>
    </source>
</evidence>
<feature type="compositionally biased region" description="Polar residues" evidence="8">
    <location>
        <begin position="288"/>
        <end position="305"/>
    </location>
</feature>
<dbReference type="AlphaFoldDB" id="A0ABD2VX07"/>
<feature type="compositionally biased region" description="Low complexity" evidence="8">
    <location>
        <begin position="243"/>
        <end position="259"/>
    </location>
</feature>
<dbReference type="InterPro" id="IPR035590">
    <property type="entry name" value="BAR_CBAR1/2"/>
</dbReference>
<keyword evidence="5" id="KW-0206">Cytoskeleton</keyword>
<evidence type="ECO:0000256" key="8">
    <source>
        <dbReference type="SAM" id="MobiDB-lite"/>
    </source>
</evidence>
<evidence type="ECO:0000256" key="5">
    <source>
        <dbReference type="ARBA" id="ARBA00023212"/>
    </source>
</evidence>
<keyword evidence="4" id="KW-0970">Cilium biogenesis/degradation</keyword>
<keyword evidence="10" id="KW-1185">Reference proteome</keyword>
<evidence type="ECO:0000256" key="6">
    <source>
        <dbReference type="ARBA" id="ARBA00023273"/>
    </source>
</evidence>
<feature type="region of interest" description="Disordered" evidence="8">
    <location>
        <begin position="241"/>
        <end position="338"/>
    </location>
</feature>
<evidence type="ECO:0000313" key="9">
    <source>
        <dbReference type="EMBL" id="KAL3385050.1"/>
    </source>
</evidence>
<dbReference type="CDD" id="cd07598">
    <property type="entry name" value="BAR_FAM92"/>
    <property type="match status" value="1"/>
</dbReference>
<dbReference type="GO" id="GO:0030030">
    <property type="term" value="P:cell projection organization"/>
    <property type="evidence" value="ECO:0007669"/>
    <property type="project" value="UniProtKB-KW"/>
</dbReference>
<evidence type="ECO:0000256" key="4">
    <source>
        <dbReference type="ARBA" id="ARBA00022794"/>
    </source>
</evidence>
<evidence type="ECO:0000256" key="3">
    <source>
        <dbReference type="ARBA" id="ARBA00022490"/>
    </source>
</evidence>
<evidence type="ECO:0000313" key="10">
    <source>
        <dbReference type="Proteomes" id="UP001627154"/>
    </source>
</evidence>
<organism evidence="9 10">
    <name type="scientific">Trichogramma kaykai</name>
    <dbReference type="NCBI Taxonomy" id="54128"/>
    <lineage>
        <taxon>Eukaryota</taxon>
        <taxon>Metazoa</taxon>
        <taxon>Ecdysozoa</taxon>
        <taxon>Arthropoda</taxon>
        <taxon>Hexapoda</taxon>
        <taxon>Insecta</taxon>
        <taxon>Pterygota</taxon>
        <taxon>Neoptera</taxon>
        <taxon>Endopterygota</taxon>
        <taxon>Hymenoptera</taxon>
        <taxon>Apocrita</taxon>
        <taxon>Proctotrupomorpha</taxon>
        <taxon>Chalcidoidea</taxon>
        <taxon>Trichogrammatidae</taxon>
        <taxon>Trichogramma</taxon>
    </lineage>
</organism>
<evidence type="ECO:0000256" key="1">
    <source>
        <dbReference type="ARBA" id="ARBA00004138"/>
    </source>
</evidence>
<dbReference type="PANTHER" id="PTHR21223:SF2">
    <property type="entry name" value="CBY1-INTERACTING BAR DOMAIN-CONTAINING PROTEIN HOMOLOG"/>
    <property type="match status" value="1"/>
</dbReference>
<dbReference type="Pfam" id="PF06730">
    <property type="entry name" value="FAM92"/>
    <property type="match status" value="1"/>
</dbReference>
<dbReference type="InterPro" id="IPR027267">
    <property type="entry name" value="AH/BAR_dom_sf"/>
</dbReference>
<dbReference type="GO" id="GO:0005929">
    <property type="term" value="C:cilium"/>
    <property type="evidence" value="ECO:0007669"/>
    <property type="project" value="UniProtKB-SubCell"/>
</dbReference>
<comment type="caution">
    <text evidence="9">The sequence shown here is derived from an EMBL/GenBank/DDBJ whole genome shotgun (WGS) entry which is preliminary data.</text>
</comment>
<comment type="subcellular location">
    <subcellularLocation>
        <location evidence="1">Cell projection</location>
        <location evidence="1">Cilium</location>
    </subcellularLocation>
    <subcellularLocation>
        <location evidence="2">Cytoplasm</location>
        <location evidence="2">Cytoskeleton</location>
    </subcellularLocation>
</comment>
<gene>
    <name evidence="9" type="ORF">TKK_019437</name>
</gene>
<protein>
    <recommendedName>
        <fullName evidence="11">BAR domain-containing protein</fullName>
    </recommendedName>
</protein>
<dbReference type="EMBL" id="JBJJXI010000166">
    <property type="protein sequence ID" value="KAL3385050.1"/>
    <property type="molecule type" value="Genomic_DNA"/>
</dbReference>
<dbReference type="GO" id="GO:0005856">
    <property type="term" value="C:cytoskeleton"/>
    <property type="evidence" value="ECO:0007669"/>
    <property type="project" value="UniProtKB-SubCell"/>
</dbReference>
<dbReference type="Gene3D" id="1.20.1270.60">
    <property type="entry name" value="Arfaptin homology (AH) domain/BAR domain"/>
    <property type="match status" value="1"/>
</dbReference>
<comment type="similarity">
    <text evidence="7">Belongs to the CIBAR family.</text>
</comment>
<accession>A0ABD2VX07</accession>
<proteinExistence type="inferred from homology"/>
<reference evidence="9 10" key="1">
    <citation type="journal article" date="2024" name="bioRxiv">
        <title>A reference genome for Trichogramma kaykai: A tiny desert-dwelling parasitoid wasp with competing sex-ratio distorters.</title>
        <authorList>
            <person name="Culotta J."/>
            <person name="Lindsey A.R."/>
        </authorList>
    </citation>
    <scope>NUCLEOTIDE SEQUENCE [LARGE SCALE GENOMIC DNA]</scope>
    <source>
        <strain evidence="9 10">KSX58</strain>
    </source>
</reference>
<name>A0ABD2VX07_9HYME</name>